<dbReference type="GO" id="GO:0046872">
    <property type="term" value="F:metal ion binding"/>
    <property type="evidence" value="ECO:0007669"/>
    <property type="project" value="UniProtKB-KW"/>
</dbReference>
<evidence type="ECO:0000259" key="9">
    <source>
        <dbReference type="Pfam" id="PF05649"/>
    </source>
</evidence>
<keyword evidence="6" id="KW-0862">Zinc</keyword>
<evidence type="ECO:0000256" key="2">
    <source>
        <dbReference type="ARBA" id="ARBA00007357"/>
    </source>
</evidence>
<evidence type="ECO:0000256" key="3">
    <source>
        <dbReference type="ARBA" id="ARBA00022670"/>
    </source>
</evidence>
<dbReference type="Proteomes" id="UP000717515">
    <property type="component" value="Unassembled WGS sequence"/>
</dbReference>
<dbReference type="CDD" id="cd08662">
    <property type="entry name" value="M13"/>
    <property type="match status" value="1"/>
</dbReference>
<evidence type="ECO:0000313" key="11">
    <source>
        <dbReference type="Proteomes" id="UP000717515"/>
    </source>
</evidence>
<accession>A0A9P8CXW6</accession>
<comment type="cofactor">
    <cofactor evidence="1">
        <name>Zn(2+)</name>
        <dbReference type="ChEBI" id="CHEBI:29105"/>
    </cofactor>
</comment>
<dbReference type="Pfam" id="PF01431">
    <property type="entry name" value="Peptidase_M13"/>
    <property type="match status" value="1"/>
</dbReference>
<evidence type="ECO:0000256" key="6">
    <source>
        <dbReference type="ARBA" id="ARBA00022833"/>
    </source>
</evidence>
<feature type="domain" description="Peptidase M13 C-terminal" evidence="8">
    <location>
        <begin position="601"/>
        <end position="723"/>
    </location>
</feature>
<dbReference type="AlphaFoldDB" id="A0A9P8CXW6"/>
<dbReference type="InterPro" id="IPR042089">
    <property type="entry name" value="Peptidase_M13_dom_2"/>
</dbReference>
<dbReference type="SUPFAM" id="SSF55486">
    <property type="entry name" value="Metalloproteases ('zincins'), catalytic domain"/>
    <property type="match status" value="1"/>
</dbReference>
<evidence type="ECO:0000313" key="10">
    <source>
        <dbReference type="EMBL" id="KAG9323827.1"/>
    </source>
</evidence>
<dbReference type="PANTHER" id="PTHR11733:SF167">
    <property type="entry name" value="FI17812P1-RELATED"/>
    <property type="match status" value="1"/>
</dbReference>
<dbReference type="Gene3D" id="3.40.390.10">
    <property type="entry name" value="Collagenase (Catalytic Domain)"/>
    <property type="match status" value="1"/>
</dbReference>
<gene>
    <name evidence="10" type="ORF">KVV02_007837</name>
</gene>
<protein>
    <submittedName>
        <fullName evidence="10">Uncharacterized protein</fullName>
    </submittedName>
</protein>
<keyword evidence="7" id="KW-0482">Metalloprotease</keyword>
<keyword evidence="5" id="KW-0378">Hydrolase</keyword>
<dbReference type="Pfam" id="PF05649">
    <property type="entry name" value="Peptidase_M13_N"/>
    <property type="match status" value="1"/>
</dbReference>
<dbReference type="EMBL" id="JAIFTL010000086">
    <property type="protein sequence ID" value="KAG9323827.1"/>
    <property type="molecule type" value="Genomic_DNA"/>
</dbReference>
<evidence type="ECO:0000256" key="5">
    <source>
        <dbReference type="ARBA" id="ARBA00022801"/>
    </source>
</evidence>
<evidence type="ECO:0000256" key="4">
    <source>
        <dbReference type="ARBA" id="ARBA00022723"/>
    </source>
</evidence>
<feature type="non-terminal residue" evidence="10">
    <location>
        <position position="1"/>
    </location>
</feature>
<dbReference type="PANTHER" id="PTHR11733">
    <property type="entry name" value="ZINC METALLOPROTEASE FAMILY M13 NEPRILYSIN-RELATED"/>
    <property type="match status" value="1"/>
</dbReference>
<dbReference type="GO" id="GO:0004222">
    <property type="term" value="F:metalloendopeptidase activity"/>
    <property type="evidence" value="ECO:0007669"/>
    <property type="project" value="InterPro"/>
</dbReference>
<evidence type="ECO:0000256" key="1">
    <source>
        <dbReference type="ARBA" id="ARBA00001947"/>
    </source>
</evidence>
<sequence length="743" mass="83859">KAFAIKDMINNEVDPCADFSEYVCGNYQEMIPQGADRVNVLNIMPKLNMHTISSVLEDAEDVPDTATSEDAAGRRNFRKLKDLYFSCADERQIRTKGRQPLLDELKKIVDLFSVQGSPFQFLQNVEASRQPLISRTPRIDPHALSTALGYMNRMGFNAIASLSAKRNISSQTGITFELNAMETDRLREHYYSIAVEPGAERIKDAFNYESIVSAVAKTFYLLERPEDSSSFTISGEAVFSSDEALKMWANIARSALRFEHELAKMGPRRHTVSLVRLAVMSYYIDWTLVLRTALPNDVDLPSEVALNGNIFDKFDSVLQGFEQYGSLPLQIQSYLVWTAVKSLIRQIDPKYSQFLRPINNLDAERWMHCSGIVNSIMGKAVGSLFAQKVFDEHITATDMIASIQSRLAAAYGRAVGISNSTKARTLQKLNETLVFVGLERTTESSAAWEDFYQNLTIAKVDFFGNRMRFAAWHTENSLRGLDGFIPEDQPPDLLPQDVNIRYDNTNEFKVQVPVGVFGPFLCHDEYPTYMNYGGLGSMIAQMYAQGLDFGEGPLYETQGFSFIKADAPARKSAAKILSFSNTCPSRTSPDLSNCRDPNLVDQYYCYYEHYHEVSTGDPEFYERLNGDLIASSIGLEIAFDAWKARHQELSMVGLKNYSPEQLFFIAYGASLCGRRRVADRYKRRSLVLRKLQINGPLGNSKDFARAFNCAPGMAMNPPTKCNVFTRLPYKPGQNRMQYIKLDM</sequence>
<comment type="caution">
    <text evidence="10">The sequence shown here is derived from an EMBL/GenBank/DDBJ whole genome shotgun (WGS) entry which is preliminary data.</text>
</comment>
<reference evidence="10" key="1">
    <citation type="submission" date="2021-07" db="EMBL/GenBank/DDBJ databases">
        <title>Draft genome of Mortierella alpina, strain LL118, isolated from an aspen leaf litter sample.</title>
        <authorList>
            <person name="Yang S."/>
            <person name="Vinatzer B.A."/>
        </authorList>
    </citation>
    <scope>NUCLEOTIDE SEQUENCE</scope>
    <source>
        <strain evidence="10">LL118</strain>
    </source>
</reference>
<dbReference type="InterPro" id="IPR024079">
    <property type="entry name" value="MetalloPept_cat_dom_sf"/>
</dbReference>
<organism evidence="10 11">
    <name type="scientific">Mortierella alpina</name>
    <name type="common">Oleaginous fungus</name>
    <name type="synonym">Mortierella renispora</name>
    <dbReference type="NCBI Taxonomy" id="64518"/>
    <lineage>
        <taxon>Eukaryota</taxon>
        <taxon>Fungi</taxon>
        <taxon>Fungi incertae sedis</taxon>
        <taxon>Mucoromycota</taxon>
        <taxon>Mortierellomycotina</taxon>
        <taxon>Mortierellomycetes</taxon>
        <taxon>Mortierellales</taxon>
        <taxon>Mortierellaceae</taxon>
        <taxon>Mortierella</taxon>
    </lineage>
</organism>
<dbReference type="Gene3D" id="1.10.1380.10">
    <property type="entry name" value="Neutral endopeptidase , domain2"/>
    <property type="match status" value="1"/>
</dbReference>
<keyword evidence="3" id="KW-0645">Protease</keyword>
<proteinExistence type="inferred from homology"/>
<dbReference type="InterPro" id="IPR018497">
    <property type="entry name" value="Peptidase_M13_C"/>
</dbReference>
<dbReference type="InterPro" id="IPR008753">
    <property type="entry name" value="Peptidase_M13_N"/>
</dbReference>
<keyword evidence="4" id="KW-0479">Metal-binding</keyword>
<name>A0A9P8CXW6_MORAP</name>
<evidence type="ECO:0000259" key="8">
    <source>
        <dbReference type="Pfam" id="PF01431"/>
    </source>
</evidence>
<dbReference type="InterPro" id="IPR000718">
    <property type="entry name" value="Peptidase_M13"/>
</dbReference>
<dbReference type="GO" id="GO:0016485">
    <property type="term" value="P:protein processing"/>
    <property type="evidence" value="ECO:0007669"/>
    <property type="project" value="TreeGrafter"/>
</dbReference>
<dbReference type="PROSITE" id="PS51885">
    <property type="entry name" value="NEPRILYSIN"/>
    <property type="match status" value="1"/>
</dbReference>
<dbReference type="GO" id="GO:0005886">
    <property type="term" value="C:plasma membrane"/>
    <property type="evidence" value="ECO:0007669"/>
    <property type="project" value="TreeGrafter"/>
</dbReference>
<comment type="similarity">
    <text evidence="2">Belongs to the peptidase M13 family.</text>
</comment>
<evidence type="ECO:0000256" key="7">
    <source>
        <dbReference type="ARBA" id="ARBA00023049"/>
    </source>
</evidence>
<feature type="domain" description="Peptidase M13 N-terminal" evidence="9">
    <location>
        <begin position="15"/>
        <end position="437"/>
    </location>
</feature>